<dbReference type="Pfam" id="PF00989">
    <property type="entry name" value="PAS"/>
    <property type="match status" value="1"/>
</dbReference>
<name>A0A482TFE9_9EURY</name>
<dbReference type="RefSeq" id="WP_129785453.1">
    <property type="nucleotide sequence ID" value="NZ_RZHH01000002.1"/>
</dbReference>
<dbReference type="Pfam" id="PF00072">
    <property type="entry name" value="Response_reg"/>
    <property type="match status" value="1"/>
</dbReference>
<dbReference type="InterPro" id="IPR013767">
    <property type="entry name" value="PAS_fold"/>
</dbReference>
<dbReference type="PROSITE" id="PS50110">
    <property type="entry name" value="RESPONSE_REGULATORY"/>
    <property type="match status" value="1"/>
</dbReference>
<dbReference type="InterPro" id="IPR003018">
    <property type="entry name" value="GAF"/>
</dbReference>
<feature type="modified residue" description="4-aspartylphosphate" evidence="7">
    <location>
        <position position="60"/>
    </location>
</feature>
<dbReference type="Gene3D" id="3.30.450.40">
    <property type="match status" value="1"/>
</dbReference>
<dbReference type="SMART" id="SM00091">
    <property type="entry name" value="PAS"/>
    <property type="match status" value="2"/>
</dbReference>
<dbReference type="PRINTS" id="PR00344">
    <property type="entry name" value="BCTRLSENSOR"/>
</dbReference>
<evidence type="ECO:0000259" key="10">
    <source>
        <dbReference type="PROSITE" id="PS50112"/>
    </source>
</evidence>
<protein>
    <recommendedName>
        <fullName evidence="2">histidine kinase</fullName>
        <ecNumber evidence="2">2.7.13.3</ecNumber>
    </recommendedName>
</protein>
<dbReference type="CDD" id="cd00130">
    <property type="entry name" value="PAS"/>
    <property type="match status" value="2"/>
</dbReference>
<dbReference type="Proteomes" id="UP000294028">
    <property type="component" value="Unassembled WGS sequence"/>
</dbReference>
<evidence type="ECO:0000256" key="3">
    <source>
        <dbReference type="ARBA" id="ARBA00022553"/>
    </source>
</evidence>
<dbReference type="InterPro" id="IPR000014">
    <property type="entry name" value="PAS"/>
</dbReference>
<evidence type="ECO:0000313" key="12">
    <source>
        <dbReference type="Proteomes" id="UP000294028"/>
    </source>
</evidence>
<feature type="domain" description="PAS" evidence="10">
    <location>
        <begin position="261"/>
        <end position="359"/>
    </location>
</feature>
<dbReference type="GO" id="GO:0000155">
    <property type="term" value="F:phosphorelay sensor kinase activity"/>
    <property type="evidence" value="ECO:0007669"/>
    <property type="project" value="InterPro"/>
</dbReference>
<dbReference type="AlphaFoldDB" id="A0A482TFE9"/>
<comment type="caution">
    <text evidence="11">The sequence shown here is derived from an EMBL/GenBank/DDBJ whole genome shotgun (WGS) entry which is preliminary data.</text>
</comment>
<dbReference type="CDD" id="cd00156">
    <property type="entry name" value="REC"/>
    <property type="match status" value="1"/>
</dbReference>
<dbReference type="Gene3D" id="3.30.450.20">
    <property type="entry name" value="PAS domain"/>
    <property type="match status" value="2"/>
</dbReference>
<dbReference type="Pfam" id="PF01590">
    <property type="entry name" value="GAF"/>
    <property type="match status" value="1"/>
</dbReference>
<dbReference type="SMART" id="SM00065">
    <property type="entry name" value="GAF"/>
    <property type="match status" value="1"/>
</dbReference>
<dbReference type="InterPro" id="IPR011006">
    <property type="entry name" value="CheY-like_superfamily"/>
</dbReference>
<dbReference type="Pfam" id="PF02518">
    <property type="entry name" value="HATPase_c"/>
    <property type="match status" value="1"/>
</dbReference>
<reference evidence="11 12" key="1">
    <citation type="submission" date="2018-12" db="EMBL/GenBank/DDBJ databases">
        <title>Genome analysis provides insights into bioremediation potentialities of Halogeometricum borinquense strain N11.</title>
        <authorList>
            <person name="Najjari A."/>
            <person name="Youssef N."/>
            <person name="Fhoula I."/>
            <person name="Ben Dhia O."/>
            <person name="Mahjoubi M."/>
            <person name="Ouzari H.I."/>
            <person name="Cherif A."/>
        </authorList>
    </citation>
    <scope>NUCLEOTIDE SEQUENCE [LARGE SCALE GENOMIC DNA]</scope>
    <source>
        <strain evidence="11 12">N11</strain>
    </source>
</reference>
<dbReference type="InterPro" id="IPR035965">
    <property type="entry name" value="PAS-like_dom_sf"/>
</dbReference>
<feature type="domain" description="Response regulatory" evidence="9">
    <location>
        <begin position="9"/>
        <end position="125"/>
    </location>
</feature>
<evidence type="ECO:0000313" key="11">
    <source>
        <dbReference type="EMBL" id="RYJ15116.1"/>
    </source>
</evidence>
<dbReference type="SMART" id="SM00387">
    <property type="entry name" value="HATPase_c"/>
    <property type="match status" value="1"/>
</dbReference>
<dbReference type="SUPFAM" id="SSF55874">
    <property type="entry name" value="ATPase domain of HSP90 chaperone/DNA topoisomerase II/histidine kinase"/>
    <property type="match status" value="1"/>
</dbReference>
<keyword evidence="4" id="KW-0808">Transferase</keyword>
<dbReference type="InterPro" id="IPR036097">
    <property type="entry name" value="HisK_dim/P_sf"/>
</dbReference>
<dbReference type="SUPFAM" id="SSF52172">
    <property type="entry name" value="CheY-like"/>
    <property type="match status" value="1"/>
</dbReference>
<dbReference type="PANTHER" id="PTHR43711">
    <property type="entry name" value="TWO-COMPONENT HISTIDINE KINASE"/>
    <property type="match status" value="1"/>
</dbReference>
<feature type="domain" description="PAS" evidence="10">
    <location>
        <begin position="140"/>
        <end position="210"/>
    </location>
</feature>
<dbReference type="InterPro" id="IPR001789">
    <property type="entry name" value="Sig_transdc_resp-reg_receiver"/>
</dbReference>
<dbReference type="SUPFAM" id="SSF55781">
    <property type="entry name" value="GAF domain-like"/>
    <property type="match status" value="1"/>
</dbReference>
<dbReference type="Pfam" id="PF00512">
    <property type="entry name" value="HisKA"/>
    <property type="match status" value="1"/>
</dbReference>
<dbReference type="SUPFAM" id="SSF47384">
    <property type="entry name" value="Homodimeric domain of signal transducing histidine kinase"/>
    <property type="match status" value="1"/>
</dbReference>
<dbReference type="Gene3D" id="3.40.50.2300">
    <property type="match status" value="1"/>
</dbReference>
<proteinExistence type="predicted"/>
<dbReference type="CDD" id="cd00075">
    <property type="entry name" value="HATPase"/>
    <property type="match status" value="1"/>
</dbReference>
<dbReference type="EMBL" id="RZHH01000002">
    <property type="protein sequence ID" value="RYJ15116.1"/>
    <property type="molecule type" value="Genomic_DNA"/>
</dbReference>
<evidence type="ECO:0000256" key="6">
    <source>
        <dbReference type="ARBA" id="ARBA00023012"/>
    </source>
</evidence>
<accession>A0A482TFE9</accession>
<dbReference type="Gene3D" id="3.30.565.10">
    <property type="entry name" value="Histidine kinase-like ATPase, C-terminal domain"/>
    <property type="match status" value="1"/>
</dbReference>
<gene>
    <name evidence="11" type="ORF">ELS19_14965</name>
</gene>
<feature type="domain" description="Histidine kinase" evidence="8">
    <location>
        <begin position="555"/>
        <end position="751"/>
    </location>
</feature>
<dbReference type="SMART" id="SM00448">
    <property type="entry name" value="REC"/>
    <property type="match status" value="1"/>
</dbReference>
<keyword evidence="5" id="KW-0418">Kinase</keyword>
<dbReference type="InterPro" id="IPR036890">
    <property type="entry name" value="HATPase_C_sf"/>
</dbReference>
<dbReference type="Pfam" id="PF13426">
    <property type="entry name" value="PAS_9"/>
    <property type="match status" value="1"/>
</dbReference>
<evidence type="ECO:0000256" key="2">
    <source>
        <dbReference type="ARBA" id="ARBA00012438"/>
    </source>
</evidence>
<evidence type="ECO:0000256" key="5">
    <source>
        <dbReference type="ARBA" id="ARBA00022777"/>
    </source>
</evidence>
<comment type="catalytic activity">
    <reaction evidence="1">
        <text>ATP + protein L-histidine = ADP + protein N-phospho-L-histidine.</text>
        <dbReference type="EC" id="2.7.13.3"/>
    </reaction>
</comment>
<evidence type="ECO:0000256" key="7">
    <source>
        <dbReference type="PROSITE-ProRule" id="PRU00169"/>
    </source>
</evidence>
<dbReference type="PANTHER" id="PTHR43711:SF1">
    <property type="entry name" value="HISTIDINE KINASE 1"/>
    <property type="match status" value="1"/>
</dbReference>
<dbReference type="InterPro" id="IPR003661">
    <property type="entry name" value="HisK_dim/P_dom"/>
</dbReference>
<dbReference type="GO" id="GO:0006355">
    <property type="term" value="P:regulation of DNA-templated transcription"/>
    <property type="evidence" value="ECO:0007669"/>
    <property type="project" value="InterPro"/>
</dbReference>
<keyword evidence="6" id="KW-0902">Two-component regulatory system</keyword>
<dbReference type="SUPFAM" id="SSF55785">
    <property type="entry name" value="PYP-like sensor domain (PAS domain)"/>
    <property type="match status" value="2"/>
</dbReference>
<dbReference type="InterPro" id="IPR004358">
    <property type="entry name" value="Sig_transdc_His_kin-like_C"/>
</dbReference>
<dbReference type="EC" id="2.7.13.3" evidence="2"/>
<dbReference type="Gene3D" id="1.10.287.130">
    <property type="match status" value="1"/>
</dbReference>
<dbReference type="InterPro" id="IPR005467">
    <property type="entry name" value="His_kinase_dom"/>
</dbReference>
<dbReference type="SMART" id="SM00388">
    <property type="entry name" value="HisKA"/>
    <property type="match status" value="1"/>
</dbReference>
<evidence type="ECO:0000259" key="8">
    <source>
        <dbReference type="PROSITE" id="PS50109"/>
    </source>
</evidence>
<dbReference type="NCBIfam" id="TIGR00229">
    <property type="entry name" value="sensory_box"/>
    <property type="match status" value="2"/>
</dbReference>
<organism evidence="11 12">
    <name type="scientific">Halogeometricum borinquense</name>
    <dbReference type="NCBI Taxonomy" id="60847"/>
    <lineage>
        <taxon>Archaea</taxon>
        <taxon>Methanobacteriati</taxon>
        <taxon>Methanobacteriota</taxon>
        <taxon>Stenosarchaea group</taxon>
        <taxon>Halobacteria</taxon>
        <taxon>Halobacteriales</taxon>
        <taxon>Haloferacaceae</taxon>
        <taxon>Halogeometricum</taxon>
    </lineage>
</organism>
<dbReference type="InterPro" id="IPR003594">
    <property type="entry name" value="HATPase_dom"/>
</dbReference>
<evidence type="ECO:0000259" key="9">
    <source>
        <dbReference type="PROSITE" id="PS50110"/>
    </source>
</evidence>
<keyword evidence="3 7" id="KW-0597">Phosphoprotein</keyword>
<dbReference type="InterPro" id="IPR029016">
    <property type="entry name" value="GAF-like_dom_sf"/>
</dbReference>
<dbReference type="InterPro" id="IPR050736">
    <property type="entry name" value="Sensor_HK_Regulatory"/>
</dbReference>
<dbReference type="CDD" id="cd00082">
    <property type="entry name" value="HisKA"/>
    <property type="match status" value="1"/>
</dbReference>
<evidence type="ECO:0000256" key="4">
    <source>
        <dbReference type="ARBA" id="ARBA00022679"/>
    </source>
</evidence>
<dbReference type="PROSITE" id="PS50109">
    <property type="entry name" value="HIS_KIN"/>
    <property type="match status" value="1"/>
</dbReference>
<evidence type="ECO:0000256" key="1">
    <source>
        <dbReference type="ARBA" id="ARBA00000085"/>
    </source>
</evidence>
<dbReference type="PROSITE" id="PS50112">
    <property type="entry name" value="PAS"/>
    <property type="match status" value="2"/>
</dbReference>
<sequence>MTRDAETVTVLCVDDEPGSADLTAAYLERHDDRLTVTTATSVQGGLNALTETDFDCIVSDYDMPGLDGLAFLEAIRVDRPKLPFILFTGKGSEAVASEAISAGVSDYVQKESGTDQYPALARRIHNAVERFRADKHAAKVQEEAKSILENSPDAIVVSVGDEFVFANTSAVSLFEADDADDLLGRNLLSLIHKQDTEAVKAVIAHTQDDEKVISQTQRTMKTLDGMTFSAEMTVRAITWNGESGHVAILRDVTNQEEQDYERERYAAAFSRAMDAIIVADDDDEFIDVNGSAAELFGLPREELLGRNLSEFTPNGSEIDDMWADFQSLEENHGVLSLIRPDGERRVVEYAATRDVVPGEHLSVLRDVTGRTRLERQRQADHEALERMYRITADREAAFEEKVSALLELGADYLDVPYGFLTRIQDGTQTIIESVGDHELLQPGETGPLSKAYCRKTVIEDELVSVQNSEAEGWEDDPAYERYELGCYIGAKVIVNEDLFGTLCFAGTASRKQAFSHGEEAFVELLARWVSYEQEHRRNNRELQSQTERLEEFASMVTHDLRNPLSVASGYLELAREDGDPEQFDRIEDALSRMERIIGDLLYLARENEQIRETEPVELESAVERAWQTVDETTHEATLSVDGDIGTIEADQNRLCQLLENLFRNAIDHVGTDVRVRVGSFDDGFYVEDDGPGIPESERDNVFEQGYTTRNDGTGFGLSIVTEIVEGHGWSIAVTEGELGGARFEISDVYSDEKPDAA</sequence>